<keyword evidence="14" id="KW-0675">Receptor</keyword>
<accession>A0ABW8NKC1</accession>
<comment type="caution">
    <text evidence="14">The sequence shown here is derived from an EMBL/GenBank/DDBJ whole genome shotgun (WGS) entry which is preliminary data.</text>
</comment>
<dbReference type="InterPro" id="IPR000531">
    <property type="entry name" value="Beta-barrel_TonB"/>
</dbReference>
<evidence type="ECO:0000256" key="11">
    <source>
        <dbReference type="SAM" id="SignalP"/>
    </source>
</evidence>
<dbReference type="Pfam" id="PF13620">
    <property type="entry name" value="CarboxypepD_reg"/>
    <property type="match status" value="1"/>
</dbReference>
<dbReference type="SUPFAM" id="SSF49452">
    <property type="entry name" value="Starch-binding domain-like"/>
    <property type="match status" value="1"/>
</dbReference>
<evidence type="ECO:0000313" key="15">
    <source>
        <dbReference type="Proteomes" id="UP001620597"/>
    </source>
</evidence>
<feature type="domain" description="TonB-dependent receptor plug" evidence="13">
    <location>
        <begin position="131"/>
        <end position="232"/>
    </location>
</feature>
<evidence type="ECO:0000256" key="10">
    <source>
        <dbReference type="SAM" id="MobiDB-lite"/>
    </source>
</evidence>
<keyword evidence="7 8" id="KW-0998">Cell outer membrane</keyword>
<evidence type="ECO:0000256" key="3">
    <source>
        <dbReference type="ARBA" id="ARBA00022452"/>
    </source>
</evidence>
<evidence type="ECO:0000259" key="13">
    <source>
        <dbReference type="Pfam" id="PF07715"/>
    </source>
</evidence>
<organism evidence="14 15">
    <name type="scientific">Oceanobacter antarcticus</name>
    <dbReference type="NCBI Taxonomy" id="3133425"/>
    <lineage>
        <taxon>Bacteria</taxon>
        <taxon>Pseudomonadati</taxon>
        <taxon>Pseudomonadota</taxon>
        <taxon>Gammaproteobacteria</taxon>
        <taxon>Oceanospirillales</taxon>
        <taxon>Oceanospirillaceae</taxon>
        <taxon>Oceanobacter</taxon>
    </lineage>
</organism>
<evidence type="ECO:0000256" key="7">
    <source>
        <dbReference type="ARBA" id="ARBA00023237"/>
    </source>
</evidence>
<evidence type="ECO:0000256" key="5">
    <source>
        <dbReference type="ARBA" id="ARBA00023077"/>
    </source>
</evidence>
<dbReference type="Pfam" id="PF00593">
    <property type="entry name" value="TonB_dep_Rec_b-barrel"/>
    <property type="match status" value="1"/>
</dbReference>
<keyword evidence="6 8" id="KW-0472">Membrane</keyword>
<evidence type="ECO:0000256" key="6">
    <source>
        <dbReference type="ARBA" id="ARBA00023136"/>
    </source>
</evidence>
<evidence type="ECO:0000256" key="4">
    <source>
        <dbReference type="ARBA" id="ARBA00022692"/>
    </source>
</evidence>
<dbReference type="SUPFAM" id="SSF56935">
    <property type="entry name" value="Porins"/>
    <property type="match status" value="1"/>
</dbReference>
<dbReference type="RefSeq" id="WP_416206436.1">
    <property type="nucleotide sequence ID" value="NZ_JBBKTX010000016.1"/>
</dbReference>
<evidence type="ECO:0000259" key="12">
    <source>
        <dbReference type="Pfam" id="PF00593"/>
    </source>
</evidence>
<dbReference type="InterPro" id="IPR010104">
    <property type="entry name" value="TonB_rcpt_bac"/>
</dbReference>
<dbReference type="InterPro" id="IPR036942">
    <property type="entry name" value="Beta-barrel_TonB_sf"/>
</dbReference>
<feature type="domain" description="TonB-dependent receptor-like beta-barrel" evidence="12">
    <location>
        <begin position="585"/>
        <end position="892"/>
    </location>
</feature>
<dbReference type="NCBIfam" id="TIGR01782">
    <property type="entry name" value="TonB-Xanth-Caul"/>
    <property type="match status" value="1"/>
</dbReference>
<keyword evidence="11" id="KW-0732">Signal</keyword>
<feature type="signal peptide" evidence="11">
    <location>
        <begin position="1"/>
        <end position="22"/>
    </location>
</feature>
<dbReference type="PROSITE" id="PS52016">
    <property type="entry name" value="TONB_DEPENDENT_REC_3"/>
    <property type="match status" value="1"/>
</dbReference>
<dbReference type="InterPro" id="IPR037066">
    <property type="entry name" value="Plug_dom_sf"/>
</dbReference>
<comment type="similarity">
    <text evidence="8 9">Belongs to the TonB-dependent receptor family.</text>
</comment>
<dbReference type="InterPro" id="IPR039426">
    <property type="entry name" value="TonB-dep_rcpt-like"/>
</dbReference>
<proteinExistence type="inferred from homology"/>
<dbReference type="Gene3D" id="2.60.40.1120">
    <property type="entry name" value="Carboxypeptidase-like, regulatory domain"/>
    <property type="match status" value="1"/>
</dbReference>
<feature type="chain" id="PRO_5045931285" evidence="11">
    <location>
        <begin position="23"/>
        <end position="926"/>
    </location>
</feature>
<dbReference type="EMBL" id="JBBKTX010000016">
    <property type="protein sequence ID" value="MFK4753392.1"/>
    <property type="molecule type" value="Genomic_DNA"/>
</dbReference>
<dbReference type="InterPro" id="IPR013784">
    <property type="entry name" value="Carb-bd-like_fold"/>
</dbReference>
<dbReference type="Gene3D" id="2.40.170.20">
    <property type="entry name" value="TonB-dependent receptor, beta-barrel domain"/>
    <property type="match status" value="1"/>
</dbReference>
<evidence type="ECO:0000256" key="1">
    <source>
        <dbReference type="ARBA" id="ARBA00004571"/>
    </source>
</evidence>
<dbReference type="Gene3D" id="2.170.130.10">
    <property type="entry name" value="TonB-dependent receptor, plug domain"/>
    <property type="match status" value="1"/>
</dbReference>
<keyword evidence="15" id="KW-1185">Reference proteome</keyword>
<keyword evidence="5 9" id="KW-0798">TonB box</keyword>
<evidence type="ECO:0000256" key="8">
    <source>
        <dbReference type="PROSITE-ProRule" id="PRU01360"/>
    </source>
</evidence>
<evidence type="ECO:0000256" key="9">
    <source>
        <dbReference type="RuleBase" id="RU003357"/>
    </source>
</evidence>
<keyword evidence="3 8" id="KW-1134">Transmembrane beta strand</keyword>
<sequence>MKLLIKPLVASIALASAALAQADGIVEGRIIDAASQTIYKGAVVRLEEAKRQTLSGQAGRFRLPPVPAGDYTLTITLGDKTLDSRRVTVIDNDVTSANVVVNEGDDIIDEVLVFGQAARMQRALDRQRYSDRIISAVNADAIGELPDSNAAEALQRIPGLSIERDQGEGRFVRVRGMGSDYNSVSINGTQIPAPEAGTRSVALDVIPSNLISSLVVTKSLTPDMDANSIGGAIEIESISALDREGPFYNADLEYSYDELTDNTNPKLSLGGGTTLALGGERRLGIAAAASYESRDFGSENTETGGKWDGDELEEMEMRDYTINRERIGAALNLDYEHDINNAFYLRTLYSEFSDDEQRQALVAEFQELVIEDGEEERDGTSRASGDSGLGEVARELKDRKETQTIKSVTLGGEHFINDWTVEYDLGMSSAKEEEPDSMDSAVFTADVDNIGFNGSKKPILFGSELYDASNFELDEIERVHSHSTDDMNVAKVDITRDLIVADYPAMVKFGGKLKSRKKHMDVDIRKYEADDISMSDYVSGSVDYGLGNFGPALNDSQLRALMNTLAADSEAEAAAVAEGFVDSLIEDYTIEEDVNAAYVMGRIDMDELQLIGGLRHEQTKQKSKGYQINGDDNEAAVSRTHFTNDYSHTLPSLLAKLDVAADTQVRAAWTNSVVRPTFEMIRPNVAIDGDELEAGNPYLKPLESSNLDLGIEHFMGNAGVISAFAFYKNIDNFAYETDVANDAYYNSLAGEEDTTTTTFENGTSATVKGLELAYSQKFATLPAPFNGLLLSANVTFVDSKATITSDDGDEQLSRTISLPKQSDTTGNLVVGYENDTISLRLAANYKSDYLDEVGNLEDSSGDIKQSSQTQVDFNASYKLSEQLKVRFKAANLTDEPYYTYQGSEQYNAQYEDYGPTYSLGVSYSSF</sequence>
<dbReference type="InterPro" id="IPR012910">
    <property type="entry name" value="Plug_dom"/>
</dbReference>
<comment type="subcellular location">
    <subcellularLocation>
        <location evidence="1 8">Cell outer membrane</location>
        <topology evidence="1 8">Multi-pass membrane protein</topology>
    </subcellularLocation>
</comment>
<protein>
    <submittedName>
        <fullName evidence="14">TonB-dependent receptor</fullName>
    </submittedName>
</protein>
<name>A0ABW8NKC1_9GAMM</name>
<evidence type="ECO:0000313" key="14">
    <source>
        <dbReference type="EMBL" id="MFK4753392.1"/>
    </source>
</evidence>
<dbReference type="PANTHER" id="PTHR40980:SF4">
    <property type="entry name" value="TONB-DEPENDENT RECEPTOR-LIKE BETA-BARREL DOMAIN-CONTAINING PROTEIN"/>
    <property type="match status" value="1"/>
</dbReference>
<feature type="region of interest" description="Disordered" evidence="10">
    <location>
        <begin position="372"/>
        <end position="392"/>
    </location>
</feature>
<dbReference type="Proteomes" id="UP001620597">
    <property type="component" value="Unassembled WGS sequence"/>
</dbReference>
<dbReference type="PANTHER" id="PTHR40980">
    <property type="entry name" value="PLUG DOMAIN-CONTAINING PROTEIN"/>
    <property type="match status" value="1"/>
</dbReference>
<dbReference type="CDD" id="cd01347">
    <property type="entry name" value="ligand_gated_channel"/>
    <property type="match status" value="1"/>
</dbReference>
<keyword evidence="2 8" id="KW-0813">Transport</keyword>
<keyword evidence="4 8" id="KW-0812">Transmembrane</keyword>
<gene>
    <name evidence="14" type="ORF">WG929_13330</name>
</gene>
<dbReference type="Pfam" id="PF07715">
    <property type="entry name" value="Plug"/>
    <property type="match status" value="1"/>
</dbReference>
<evidence type="ECO:0000256" key="2">
    <source>
        <dbReference type="ARBA" id="ARBA00022448"/>
    </source>
</evidence>
<reference evidence="14 15" key="1">
    <citation type="submission" date="2024-03" db="EMBL/GenBank/DDBJ databases">
        <title>High-quality draft genome sequence of Oceanobacter sp. wDCs-4.</title>
        <authorList>
            <person name="Dong C."/>
        </authorList>
    </citation>
    <scope>NUCLEOTIDE SEQUENCE [LARGE SCALE GENOMIC DNA]</scope>
    <source>
        <strain evidence="15">wDCs-4</strain>
    </source>
</reference>